<reference evidence="15" key="1">
    <citation type="journal article" date="2004" name="Gene">
        <title>Novel plastid gene minicircles in the dinoflagellate Amphidinium operculatum.</title>
        <authorList>
            <person name="Nisbet R.E."/>
            <person name="Koumandou L.V."/>
            <person name="Barbrook A.C."/>
            <person name="Howe C.J."/>
        </authorList>
    </citation>
    <scope>NUCLEOTIDE SEQUENCE</scope>
    <source>
        <strain evidence="15">CCAP 1102/6</strain>
    </source>
</reference>
<evidence type="ECO:0000256" key="8">
    <source>
        <dbReference type="ARBA" id="ARBA00022989"/>
    </source>
</evidence>
<keyword evidence="10 12" id="KW-0472">Membrane</keyword>
<evidence type="ECO:0000256" key="3">
    <source>
        <dbReference type="ARBA" id="ARBA00022531"/>
    </source>
</evidence>
<dbReference type="PANTHER" id="PTHR33391">
    <property type="entry name" value="CYTOCHROME B559 SUBUNIT BETA-RELATED"/>
    <property type="match status" value="1"/>
</dbReference>
<protein>
    <submittedName>
        <fullName evidence="15">Photosystem II cytochrome b559 alpha subunit</fullName>
    </submittedName>
</protein>
<name>Q704T8_AMPOP</name>
<keyword evidence="11" id="KW-0604">Photosystem II</keyword>
<keyword evidence="5 12" id="KW-0812">Transmembrane</keyword>
<evidence type="ECO:0000256" key="11">
    <source>
        <dbReference type="ARBA" id="ARBA00023276"/>
    </source>
</evidence>
<evidence type="ECO:0000256" key="2">
    <source>
        <dbReference type="ARBA" id="ARBA00022448"/>
    </source>
</evidence>
<geneLocation type="chloroplast" evidence="15"/>
<evidence type="ECO:0000259" key="13">
    <source>
        <dbReference type="Pfam" id="PF00283"/>
    </source>
</evidence>
<dbReference type="GO" id="GO:0009767">
    <property type="term" value="P:photosynthetic electron transport chain"/>
    <property type="evidence" value="ECO:0007669"/>
    <property type="project" value="InterPro"/>
</dbReference>
<feature type="transmembrane region" description="Helical" evidence="12">
    <location>
        <begin position="20"/>
        <end position="42"/>
    </location>
</feature>
<evidence type="ECO:0000259" key="14">
    <source>
        <dbReference type="Pfam" id="PF00284"/>
    </source>
</evidence>
<dbReference type="PANTHER" id="PTHR33391:SF9">
    <property type="entry name" value="CYTOCHROME B559 SUBUNIT BETA-RELATED"/>
    <property type="match status" value="1"/>
</dbReference>
<gene>
    <name evidence="15" type="primary">psbE</name>
</gene>
<dbReference type="EMBL" id="AJ620761">
    <property type="protein sequence ID" value="CAF18419.1"/>
    <property type="molecule type" value="Genomic_DNA"/>
</dbReference>
<organism evidence="15">
    <name type="scientific">Amphidinium operculatum</name>
    <name type="common">Dinoflagellate</name>
    <dbReference type="NCBI Taxonomy" id="107036"/>
    <lineage>
        <taxon>Eukaryota</taxon>
        <taxon>Sar</taxon>
        <taxon>Alveolata</taxon>
        <taxon>Dinophyceae</taxon>
        <taxon>Amphidiniales</taxon>
        <taxon>Amphidiniaceae</taxon>
        <taxon>Amphidinium</taxon>
    </lineage>
</organism>
<keyword evidence="2" id="KW-0813">Transport</keyword>
<dbReference type="InterPro" id="IPR006217">
    <property type="entry name" value="PSII_cyt_b559_asu"/>
</dbReference>
<dbReference type="InterPro" id="IPR013081">
    <property type="entry name" value="PSII_cyt_b559_N"/>
</dbReference>
<keyword evidence="8 12" id="KW-1133">Transmembrane helix</keyword>
<keyword evidence="15" id="KW-0934">Plastid</keyword>
<keyword evidence="9" id="KW-0408">Iron</keyword>
<evidence type="ECO:0000256" key="10">
    <source>
        <dbReference type="ARBA" id="ARBA00023136"/>
    </source>
</evidence>
<evidence type="ECO:0000256" key="1">
    <source>
        <dbReference type="ARBA" id="ARBA00004370"/>
    </source>
</evidence>
<proteinExistence type="predicted"/>
<accession>Q704T8</accession>
<dbReference type="InterPro" id="IPR037025">
    <property type="entry name" value="PSII_cyt_b559_asu_sf"/>
</dbReference>
<evidence type="ECO:0000256" key="9">
    <source>
        <dbReference type="ARBA" id="ARBA00023004"/>
    </source>
</evidence>
<keyword evidence="15" id="KW-0150">Chloroplast</keyword>
<dbReference type="Pfam" id="PF00284">
    <property type="entry name" value="Cytochrom_B559a"/>
    <property type="match status" value="1"/>
</dbReference>
<sequence length="77" mass="9060">MSTRERPFLDILQDRRYWLIHAITIPSLFLAGAIFVLSGLAYKVFGVPKSYQYFSNERKQIFIINERFSAKSELEDI</sequence>
<feature type="domain" description="Photosystem II cytochrome b559 N-terminal" evidence="13">
    <location>
        <begin position="5"/>
        <end position="32"/>
    </location>
</feature>
<reference evidence="15" key="2">
    <citation type="submission" date="2004-01" db="EMBL/GenBank/DDBJ databases">
        <authorList>
            <person name="Nisbet E.R."/>
        </authorList>
    </citation>
    <scope>NUCLEOTIDE SEQUENCE</scope>
    <source>
        <strain evidence="15">CCAP 1102/6</strain>
    </source>
</reference>
<dbReference type="GO" id="GO:0046872">
    <property type="term" value="F:metal ion binding"/>
    <property type="evidence" value="ECO:0007669"/>
    <property type="project" value="UniProtKB-KW"/>
</dbReference>
<evidence type="ECO:0000256" key="12">
    <source>
        <dbReference type="SAM" id="Phobius"/>
    </source>
</evidence>
<evidence type="ECO:0000256" key="7">
    <source>
        <dbReference type="ARBA" id="ARBA00022982"/>
    </source>
</evidence>
<evidence type="ECO:0000313" key="15">
    <source>
        <dbReference type="EMBL" id="CAF18419.1"/>
    </source>
</evidence>
<dbReference type="PIRSF" id="PIRSF000036">
    <property type="entry name" value="PsbE"/>
    <property type="match status" value="1"/>
</dbReference>
<dbReference type="SUPFAM" id="SSF161045">
    <property type="entry name" value="Cytochrome b559 subunits"/>
    <property type="match status" value="1"/>
</dbReference>
<dbReference type="GO" id="GO:0009523">
    <property type="term" value="C:photosystem II"/>
    <property type="evidence" value="ECO:0007669"/>
    <property type="project" value="UniProtKB-KW"/>
</dbReference>
<dbReference type="NCBIfam" id="TIGR01332">
    <property type="entry name" value="cyt_b559_alpha"/>
    <property type="match status" value="1"/>
</dbReference>
<feature type="domain" description="Photosystem II cytochrome b559 alpha subunit lumenal region" evidence="14">
    <location>
        <begin position="40"/>
        <end position="76"/>
    </location>
</feature>
<keyword evidence="3" id="KW-0602">Photosynthesis</keyword>
<keyword evidence="7" id="KW-0249">Electron transport</keyword>
<evidence type="ECO:0000256" key="5">
    <source>
        <dbReference type="ARBA" id="ARBA00022692"/>
    </source>
</evidence>
<dbReference type="InterPro" id="IPR013082">
    <property type="entry name" value="PSII_cytb559_asu_lum"/>
</dbReference>
<evidence type="ECO:0000256" key="6">
    <source>
        <dbReference type="ARBA" id="ARBA00022723"/>
    </source>
</evidence>
<keyword evidence="4" id="KW-0349">Heme</keyword>
<keyword evidence="6" id="KW-0479">Metal-binding</keyword>
<dbReference type="AlphaFoldDB" id="Q704T8"/>
<dbReference type="Pfam" id="PF00283">
    <property type="entry name" value="Cytochrom_B559"/>
    <property type="match status" value="1"/>
</dbReference>
<dbReference type="GO" id="GO:0020037">
    <property type="term" value="F:heme binding"/>
    <property type="evidence" value="ECO:0007669"/>
    <property type="project" value="InterPro"/>
</dbReference>
<evidence type="ECO:0000256" key="4">
    <source>
        <dbReference type="ARBA" id="ARBA00022617"/>
    </source>
</evidence>
<comment type="subcellular location">
    <subcellularLocation>
        <location evidence="1">Membrane</location>
    </subcellularLocation>
</comment>
<dbReference type="Gene3D" id="1.20.5.860">
    <property type="entry name" value="Photosystem II cytochrome b559, alpha subunit"/>
    <property type="match status" value="1"/>
</dbReference>